<evidence type="ECO:0000313" key="2">
    <source>
        <dbReference type="EMBL" id="GCE63919.1"/>
    </source>
</evidence>
<reference evidence="2 3" key="1">
    <citation type="submission" date="2019-01" db="EMBL/GenBank/DDBJ databases">
        <title>Draft genome sequences of Candidatus Mycoplasma haemohominis SWG34-3 identified from a patient with pyrexia, anemia and liver dysfunction.</title>
        <authorList>
            <person name="Sekizuka T."/>
            <person name="Hattori N."/>
            <person name="Katano H."/>
            <person name="Takuma T."/>
            <person name="Ito T."/>
            <person name="Arai N."/>
            <person name="Yanai R."/>
            <person name="Ishii S."/>
            <person name="Miura Y."/>
            <person name="Tokunaga T."/>
            <person name="Watanabe H."/>
            <person name="Nomura N."/>
            <person name="Eguchi J."/>
            <person name="Arai T."/>
            <person name="Hasegawa H."/>
            <person name="Nakamaki T."/>
            <person name="Wakita T."/>
            <person name="Niki Y."/>
            <person name="Kuroda M."/>
        </authorList>
    </citation>
    <scope>NUCLEOTIDE SEQUENCE [LARGE SCALE GENOMIC DNA]</scope>
    <source>
        <strain evidence="2">SWG34-3</strain>
    </source>
</reference>
<dbReference type="Proteomes" id="UP000324831">
    <property type="component" value="Unassembled WGS sequence"/>
</dbReference>
<organism evidence="2 3">
    <name type="scientific">Candidatus Mycoplasma haematohominis</name>
    <dbReference type="NCBI Taxonomy" id="1494318"/>
    <lineage>
        <taxon>Bacteria</taxon>
        <taxon>Bacillati</taxon>
        <taxon>Mycoplasmatota</taxon>
        <taxon>Mollicutes</taxon>
        <taxon>Mycoplasmataceae</taxon>
        <taxon>Mycoplasma</taxon>
    </lineage>
</organism>
<comment type="caution">
    <text evidence="2">The sequence shown here is derived from an EMBL/GenBank/DDBJ whole genome shotgun (WGS) entry which is preliminary data.</text>
</comment>
<protein>
    <submittedName>
        <fullName evidence="2">Uncharacterized protein</fullName>
    </submittedName>
</protein>
<gene>
    <name evidence="2" type="ORF">MHSWG343_09260</name>
</gene>
<feature type="coiled-coil region" evidence="1">
    <location>
        <begin position="39"/>
        <end position="80"/>
    </location>
</feature>
<sequence length="170" mass="18840">MSLFDISKIAAMSAIGAATGVAGSFGYKIVTNQGSTKKESKIEGQIKSLEEENKNLEAEKDELDMKQNKLNEGIKKIEANEKAPKDFEELCVEMTLAGGYKETDRESLNKAIKGYLPKSTFNANDNKCKYVGGTKHSKIKNSLKAKNKTTRDYVINKNLRDQVKKEVGLI</sequence>
<dbReference type="RefSeq" id="WP_216083081.1">
    <property type="nucleotide sequence ID" value="NZ_CACTIB010000016.1"/>
</dbReference>
<accession>A0A478FU13</accession>
<evidence type="ECO:0000313" key="3">
    <source>
        <dbReference type="Proteomes" id="UP000324831"/>
    </source>
</evidence>
<name>A0A478FU13_9MOLU</name>
<keyword evidence="1" id="KW-0175">Coiled coil</keyword>
<proteinExistence type="predicted"/>
<dbReference type="EMBL" id="BIMN01000006">
    <property type="protein sequence ID" value="GCE63919.1"/>
    <property type="molecule type" value="Genomic_DNA"/>
</dbReference>
<dbReference type="AlphaFoldDB" id="A0A478FU13"/>
<evidence type="ECO:0000256" key="1">
    <source>
        <dbReference type="SAM" id="Coils"/>
    </source>
</evidence>